<comment type="caution">
    <text evidence="2">The sequence shown here is derived from an EMBL/GenBank/DDBJ whole genome shotgun (WGS) entry which is preliminary data.</text>
</comment>
<feature type="signal peptide" evidence="1">
    <location>
        <begin position="1"/>
        <end position="26"/>
    </location>
</feature>
<evidence type="ECO:0000313" key="3">
    <source>
        <dbReference type="Proteomes" id="UP000813462"/>
    </source>
</evidence>
<accession>A0A978VLT1</accession>
<dbReference type="Proteomes" id="UP000813462">
    <property type="component" value="Unassembled WGS sequence"/>
</dbReference>
<gene>
    <name evidence="2" type="ORF">FEM48_Zijuj04G0196400</name>
</gene>
<dbReference type="EMBL" id="JAEACU010000004">
    <property type="protein sequence ID" value="KAH7534050.1"/>
    <property type="molecule type" value="Genomic_DNA"/>
</dbReference>
<name>A0A978VLT1_ZIZJJ</name>
<feature type="chain" id="PRO_5037011706" evidence="1">
    <location>
        <begin position="27"/>
        <end position="291"/>
    </location>
</feature>
<evidence type="ECO:0000313" key="2">
    <source>
        <dbReference type="EMBL" id="KAH7534050.1"/>
    </source>
</evidence>
<protein>
    <submittedName>
        <fullName evidence="2">Uncharacterized protein</fullName>
    </submittedName>
</protein>
<organism evidence="2 3">
    <name type="scientific">Ziziphus jujuba var. spinosa</name>
    <dbReference type="NCBI Taxonomy" id="714518"/>
    <lineage>
        <taxon>Eukaryota</taxon>
        <taxon>Viridiplantae</taxon>
        <taxon>Streptophyta</taxon>
        <taxon>Embryophyta</taxon>
        <taxon>Tracheophyta</taxon>
        <taxon>Spermatophyta</taxon>
        <taxon>Magnoliopsida</taxon>
        <taxon>eudicotyledons</taxon>
        <taxon>Gunneridae</taxon>
        <taxon>Pentapetalae</taxon>
        <taxon>rosids</taxon>
        <taxon>fabids</taxon>
        <taxon>Rosales</taxon>
        <taxon>Rhamnaceae</taxon>
        <taxon>Paliureae</taxon>
        <taxon>Ziziphus</taxon>
    </lineage>
</organism>
<evidence type="ECO:0000256" key="1">
    <source>
        <dbReference type="SAM" id="SignalP"/>
    </source>
</evidence>
<sequence>MYSVGRTRQAASLLVAISAFLSSTIRCPTVRITSQHFIGRRGQTPSFLVYINAFVSSTIRSPTVIITGQHFVVGYSIYSACRWASDIGIRRNVSKAANSRLAEEESSGYGVSIKFNTAFLKGLAWDILVFEAWWICCYELELTTEITSFQLGWIILTSTIWRVLFVPVDPAEKENKNGYYNFDLSVDLRIRFISVKTVWLGLLDTLPNRAACWCLITLGKRRSGCDYKRQRMVGEETRHFHLVRSPSGSCSMALPLYPISLSLSLSLSLLWCEWKCHELDPEGALEQVTPT</sequence>
<proteinExistence type="predicted"/>
<dbReference type="AlphaFoldDB" id="A0A978VLT1"/>
<keyword evidence="1" id="KW-0732">Signal</keyword>
<reference evidence="2" key="1">
    <citation type="journal article" date="2021" name="Front. Plant Sci.">
        <title>Chromosome-Scale Genome Assembly for Chinese Sour Jujube and Insights Into Its Genome Evolution and Domestication Signature.</title>
        <authorList>
            <person name="Shen L.-Y."/>
            <person name="Luo H."/>
            <person name="Wang X.-L."/>
            <person name="Wang X.-M."/>
            <person name="Qiu X.-J."/>
            <person name="Liu H."/>
            <person name="Zhou S.-S."/>
            <person name="Jia K.-H."/>
            <person name="Nie S."/>
            <person name="Bao Y.-T."/>
            <person name="Zhang R.-G."/>
            <person name="Yun Q.-Z."/>
            <person name="Chai Y.-H."/>
            <person name="Lu J.-Y."/>
            <person name="Li Y."/>
            <person name="Zhao S.-W."/>
            <person name="Mao J.-F."/>
            <person name="Jia S.-G."/>
            <person name="Mao Y.-M."/>
        </authorList>
    </citation>
    <scope>NUCLEOTIDE SEQUENCE</scope>
    <source>
        <strain evidence="2">AT0</strain>
        <tissue evidence="2">Leaf</tissue>
    </source>
</reference>